<reference evidence="5 6" key="1">
    <citation type="submission" date="2020-11" db="EMBL/GenBank/DDBJ databases">
        <authorList>
            <person name="Wallbank WR R."/>
            <person name="Pardo Diaz C."/>
            <person name="Kozak K."/>
            <person name="Martin S."/>
            <person name="Jiggins C."/>
            <person name="Moest M."/>
            <person name="Warren A I."/>
            <person name="Generalovic N T."/>
            <person name="Byers J.R.P. K."/>
            <person name="Montejo-Kovacevich G."/>
            <person name="Yen C E."/>
        </authorList>
    </citation>
    <scope>NUCLEOTIDE SEQUENCE [LARGE SCALE GENOMIC DNA]</scope>
</reference>
<dbReference type="AlphaFoldDB" id="A0A7R8UQ37"/>
<proteinExistence type="inferred from homology"/>
<evidence type="ECO:0000313" key="6">
    <source>
        <dbReference type="Proteomes" id="UP000594454"/>
    </source>
</evidence>
<dbReference type="SMART" id="SM00020">
    <property type="entry name" value="Tryp_SPc"/>
    <property type="match status" value="1"/>
</dbReference>
<dbReference type="Proteomes" id="UP000594454">
    <property type="component" value="Chromosome 3"/>
</dbReference>
<dbReference type="GO" id="GO:0004252">
    <property type="term" value="F:serine-type endopeptidase activity"/>
    <property type="evidence" value="ECO:0007669"/>
    <property type="project" value="InterPro"/>
</dbReference>
<dbReference type="Gene3D" id="2.40.10.10">
    <property type="entry name" value="Trypsin-like serine proteases"/>
    <property type="match status" value="1"/>
</dbReference>
<accession>A0A7R8UQ37</accession>
<evidence type="ECO:0000256" key="3">
    <source>
        <dbReference type="SAM" id="SignalP"/>
    </source>
</evidence>
<dbReference type="PROSITE" id="PS50240">
    <property type="entry name" value="TRYPSIN_DOM"/>
    <property type="match status" value="1"/>
</dbReference>
<name>A0A7R8UQ37_HERIL</name>
<sequence length="265" mass="29376">MFQNFVLLFFVTANLCFVNARKLKTEVSTATVNSMTADPLTTKTAPAFTTSGVFANQSINDNWKKLLDKNVTYRFAKYFPRSGDNATEEKVELNETDVDKATSGGYKSKMGYFPSEVDVKDALSSKHKCSGTLVEDKHVLSTAHCVFKSVVAELAVMAGDTNLLPNQLSSRESRRVQLIAKHPDYLDDANTSLEFNIAVLRLDMPFTRSNYLHPAVIPTTRIGKNSQCFFAGWELGNEGSIEVSIMWYKTGGCLIYNSLAAVYST</sequence>
<dbReference type="InterPro" id="IPR001254">
    <property type="entry name" value="Trypsin_dom"/>
</dbReference>
<keyword evidence="1" id="KW-1015">Disulfide bond</keyword>
<feature type="domain" description="Peptidase S1" evidence="4">
    <location>
        <begin position="102"/>
        <end position="233"/>
    </location>
</feature>
<dbReference type="OrthoDB" id="8189841at2759"/>
<keyword evidence="6" id="KW-1185">Reference proteome</keyword>
<evidence type="ECO:0000313" key="5">
    <source>
        <dbReference type="EMBL" id="CAD7084568.1"/>
    </source>
</evidence>
<dbReference type="InterPro" id="IPR043504">
    <property type="entry name" value="Peptidase_S1_PA_chymotrypsin"/>
</dbReference>
<organism evidence="5 6">
    <name type="scientific">Hermetia illucens</name>
    <name type="common">Black soldier fly</name>
    <dbReference type="NCBI Taxonomy" id="343691"/>
    <lineage>
        <taxon>Eukaryota</taxon>
        <taxon>Metazoa</taxon>
        <taxon>Ecdysozoa</taxon>
        <taxon>Arthropoda</taxon>
        <taxon>Hexapoda</taxon>
        <taxon>Insecta</taxon>
        <taxon>Pterygota</taxon>
        <taxon>Neoptera</taxon>
        <taxon>Endopterygota</taxon>
        <taxon>Diptera</taxon>
        <taxon>Brachycera</taxon>
        <taxon>Stratiomyomorpha</taxon>
        <taxon>Stratiomyidae</taxon>
        <taxon>Hermetiinae</taxon>
        <taxon>Hermetia</taxon>
    </lineage>
</organism>
<evidence type="ECO:0000259" key="4">
    <source>
        <dbReference type="PROSITE" id="PS50240"/>
    </source>
</evidence>
<evidence type="ECO:0000256" key="1">
    <source>
        <dbReference type="ARBA" id="ARBA00023157"/>
    </source>
</evidence>
<comment type="similarity">
    <text evidence="2">Belongs to the peptidase S1 family. CLIP subfamily.</text>
</comment>
<dbReference type="InterPro" id="IPR051487">
    <property type="entry name" value="Ser/Thr_Proteases_Immune/Dev"/>
</dbReference>
<feature type="chain" id="PRO_5031153530" description="Peptidase S1 domain-containing protein" evidence="3">
    <location>
        <begin position="21"/>
        <end position="265"/>
    </location>
</feature>
<dbReference type="InterPro" id="IPR009003">
    <property type="entry name" value="Peptidase_S1_PA"/>
</dbReference>
<dbReference type="EMBL" id="LR899011">
    <property type="protein sequence ID" value="CAD7084568.1"/>
    <property type="molecule type" value="Genomic_DNA"/>
</dbReference>
<dbReference type="GO" id="GO:0006508">
    <property type="term" value="P:proteolysis"/>
    <property type="evidence" value="ECO:0007669"/>
    <property type="project" value="InterPro"/>
</dbReference>
<dbReference type="Pfam" id="PF00089">
    <property type="entry name" value="Trypsin"/>
    <property type="match status" value="1"/>
</dbReference>
<dbReference type="InParanoid" id="A0A7R8UQ37"/>
<dbReference type="SUPFAM" id="SSF50494">
    <property type="entry name" value="Trypsin-like serine proteases"/>
    <property type="match status" value="1"/>
</dbReference>
<dbReference type="PANTHER" id="PTHR24256">
    <property type="entry name" value="TRYPTASE-RELATED"/>
    <property type="match status" value="1"/>
</dbReference>
<protein>
    <recommendedName>
        <fullName evidence="4">Peptidase S1 domain-containing protein</fullName>
    </recommendedName>
</protein>
<evidence type="ECO:0000256" key="2">
    <source>
        <dbReference type="ARBA" id="ARBA00024195"/>
    </source>
</evidence>
<keyword evidence="3" id="KW-0732">Signal</keyword>
<gene>
    <name evidence="5" type="ORF">HERILL_LOCUS7455</name>
</gene>
<dbReference type="FunFam" id="2.40.10.10:FF:000068">
    <property type="entry name" value="transmembrane protease serine 2"/>
    <property type="match status" value="1"/>
</dbReference>
<feature type="signal peptide" evidence="3">
    <location>
        <begin position="1"/>
        <end position="20"/>
    </location>
</feature>